<dbReference type="Proteomes" id="UP000799118">
    <property type="component" value="Unassembled WGS sequence"/>
</dbReference>
<evidence type="ECO:0000313" key="2">
    <source>
        <dbReference type="EMBL" id="KAE9393730.1"/>
    </source>
</evidence>
<keyword evidence="3" id="KW-1185">Reference proteome</keyword>
<name>A0A6A4H7M1_9AGAR</name>
<dbReference type="OrthoDB" id="2990733at2759"/>
<evidence type="ECO:0000256" key="1">
    <source>
        <dbReference type="SAM" id="SignalP"/>
    </source>
</evidence>
<evidence type="ECO:0008006" key="4">
    <source>
        <dbReference type="Google" id="ProtNLM"/>
    </source>
</evidence>
<protein>
    <recommendedName>
        <fullName evidence="4">Secreted protein</fullName>
    </recommendedName>
</protein>
<evidence type="ECO:0000313" key="3">
    <source>
        <dbReference type="Proteomes" id="UP000799118"/>
    </source>
</evidence>
<keyword evidence="1" id="KW-0732">Signal</keyword>
<feature type="chain" id="PRO_5025509885" description="Secreted protein" evidence="1">
    <location>
        <begin position="27"/>
        <end position="131"/>
    </location>
</feature>
<reference evidence="2" key="1">
    <citation type="journal article" date="2019" name="Environ. Microbiol.">
        <title>Fungal ecological strategies reflected in gene transcription - a case study of two litter decomposers.</title>
        <authorList>
            <person name="Barbi F."/>
            <person name="Kohler A."/>
            <person name="Barry K."/>
            <person name="Baskaran P."/>
            <person name="Daum C."/>
            <person name="Fauchery L."/>
            <person name="Ihrmark K."/>
            <person name="Kuo A."/>
            <person name="LaButti K."/>
            <person name="Lipzen A."/>
            <person name="Morin E."/>
            <person name="Grigoriev I.V."/>
            <person name="Henrissat B."/>
            <person name="Lindahl B."/>
            <person name="Martin F."/>
        </authorList>
    </citation>
    <scope>NUCLEOTIDE SEQUENCE</scope>
    <source>
        <strain evidence="2">JB14</strain>
    </source>
</reference>
<organism evidence="2 3">
    <name type="scientific">Gymnopus androsaceus JB14</name>
    <dbReference type="NCBI Taxonomy" id="1447944"/>
    <lineage>
        <taxon>Eukaryota</taxon>
        <taxon>Fungi</taxon>
        <taxon>Dikarya</taxon>
        <taxon>Basidiomycota</taxon>
        <taxon>Agaricomycotina</taxon>
        <taxon>Agaricomycetes</taxon>
        <taxon>Agaricomycetidae</taxon>
        <taxon>Agaricales</taxon>
        <taxon>Marasmiineae</taxon>
        <taxon>Omphalotaceae</taxon>
        <taxon>Gymnopus</taxon>
    </lineage>
</organism>
<dbReference type="EMBL" id="ML769565">
    <property type="protein sequence ID" value="KAE9393730.1"/>
    <property type="molecule type" value="Genomic_DNA"/>
</dbReference>
<dbReference type="PROSITE" id="PS51257">
    <property type="entry name" value="PROKAR_LIPOPROTEIN"/>
    <property type="match status" value="1"/>
</dbReference>
<accession>A0A6A4H7M1</accession>
<gene>
    <name evidence="2" type="ORF">BT96DRAFT_943681</name>
</gene>
<proteinExistence type="predicted"/>
<feature type="signal peptide" evidence="1">
    <location>
        <begin position="1"/>
        <end position="26"/>
    </location>
</feature>
<sequence length="131" mass="13644">MPSGDTKWWVAKATTLVAISTSCISAIPVEDSAQITCAVCPSTIFYAGLTRRLTSSKEAISPTLGSTDQCNYDASGISISPYCLYRACVIVATVSKLATNILLQNPDGELLLSNAGGACPTFATLVSRATC</sequence>
<dbReference type="AlphaFoldDB" id="A0A6A4H7M1"/>